<dbReference type="RefSeq" id="WP_208098301.1">
    <property type="nucleotide sequence ID" value="NZ_JAGDYM010000013.1"/>
</dbReference>
<gene>
    <name evidence="3" type="ORF">J4H92_11335</name>
</gene>
<name>A0A939MT72_9MICO</name>
<feature type="transmembrane region" description="Helical" evidence="2">
    <location>
        <begin position="331"/>
        <end position="353"/>
    </location>
</feature>
<reference evidence="3" key="1">
    <citation type="submission" date="2021-03" db="EMBL/GenBank/DDBJ databases">
        <title>Leucobacter chromiisoli sp. nov., isolated from chromium-containing soil of chemical plant.</title>
        <authorList>
            <person name="Xu Z."/>
        </authorList>
    </citation>
    <scope>NUCLEOTIDE SEQUENCE</scope>
    <source>
        <strain evidence="3">S27</strain>
    </source>
</reference>
<proteinExistence type="predicted"/>
<feature type="transmembrane region" description="Helical" evidence="2">
    <location>
        <begin position="394"/>
        <end position="412"/>
    </location>
</feature>
<feature type="transmembrane region" description="Helical" evidence="2">
    <location>
        <begin position="252"/>
        <end position="275"/>
    </location>
</feature>
<accession>A0A939MT72</accession>
<feature type="transmembrane region" description="Helical" evidence="2">
    <location>
        <begin position="52"/>
        <end position="74"/>
    </location>
</feature>
<evidence type="ECO:0000313" key="3">
    <source>
        <dbReference type="EMBL" id="MBO1902539.1"/>
    </source>
</evidence>
<protein>
    <submittedName>
        <fullName evidence="3">Uncharacterized protein</fullName>
    </submittedName>
</protein>
<feature type="transmembrane region" description="Helical" evidence="2">
    <location>
        <begin position="281"/>
        <end position="299"/>
    </location>
</feature>
<keyword evidence="2" id="KW-1133">Transmembrane helix</keyword>
<organism evidence="3 4">
    <name type="scientific">Leucobacter weissii</name>
    <dbReference type="NCBI Taxonomy" id="1983706"/>
    <lineage>
        <taxon>Bacteria</taxon>
        <taxon>Bacillati</taxon>
        <taxon>Actinomycetota</taxon>
        <taxon>Actinomycetes</taxon>
        <taxon>Micrococcales</taxon>
        <taxon>Microbacteriaceae</taxon>
        <taxon>Leucobacter</taxon>
    </lineage>
</organism>
<feature type="transmembrane region" description="Helical" evidence="2">
    <location>
        <begin position="418"/>
        <end position="438"/>
    </location>
</feature>
<keyword evidence="2" id="KW-0472">Membrane</keyword>
<feature type="coiled-coil region" evidence="1">
    <location>
        <begin position="7"/>
        <end position="37"/>
    </location>
</feature>
<comment type="caution">
    <text evidence="3">The sequence shown here is derived from an EMBL/GenBank/DDBJ whole genome shotgun (WGS) entry which is preliminary data.</text>
</comment>
<sequence length="445" mass="46932">MGASDDVHALRARILELEQRSRELEDRNRELAAAARRPETGRAPAGGRARTAVAVVLVVVSVLLAPVAALGTWARLQLVDTDRFVQTFAPLAEQPAVQSLVTDQVVQGIEENVDVDGLVSDLFAGIEELDLPPRAKAAVPLLQGPAAEGMRSLIRTGVEQLVSSPQFAQLWEGALRETHGRAVAVIQGDPNAALQLSEDGTLSLQLSSVIREVKDVLAGRGLGFAESIPEIDRAIPILTADSLVLVRTVYQIAVAAGYWLPWIVLALLGVGVALARDRPRALAWAGAGLTVSFLLLAAGLGIGKQFFAGAVSPSIMPAATAHLVFDQLTLLMSSTILAMVVLSIFLALGGWMAGGSRPARAIRGAAETGFSAARGAADRRGLSTDSFGRAVERWRSAIVLATIGVGVVVLFLNRPPTAAGVVTTLLVVLLVLLAVELLRRPSRER</sequence>
<keyword evidence="1" id="KW-0175">Coiled coil</keyword>
<keyword evidence="4" id="KW-1185">Reference proteome</keyword>
<dbReference type="AlphaFoldDB" id="A0A939MT72"/>
<evidence type="ECO:0000256" key="1">
    <source>
        <dbReference type="SAM" id="Coils"/>
    </source>
</evidence>
<dbReference type="EMBL" id="JAGDYM010000013">
    <property type="protein sequence ID" value="MBO1902539.1"/>
    <property type="molecule type" value="Genomic_DNA"/>
</dbReference>
<evidence type="ECO:0000256" key="2">
    <source>
        <dbReference type="SAM" id="Phobius"/>
    </source>
</evidence>
<evidence type="ECO:0000313" key="4">
    <source>
        <dbReference type="Proteomes" id="UP000664382"/>
    </source>
</evidence>
<dbReference type="Proteomes" id="UP000664382">
    <property type="component" value="Unassembled WGS sequence"/>
</dbReference>
<keyword evidence="2" id="KW-0812">Transmembrane</keyword>